<evidence type="ECO:0000259" key="4">
    <source>
        <dbReference type="PROSITE" id="PS51000"/>
    </source>
</evidence>
<evidence type="ECO:0000256" key="1">
    <source>
        <dbReference type="ARBA" id="ARBA00023015"/>
    </source>
</evidence>
<sequence>MYQEERWIAILDYLQQHGRISADDICELFQVSRDTARRDLVKLEEDKKIVRTRGGAILPTLTKEVPRYAERLQAETGSKQEIGRLAATLIQDGDYLFMDSSTTVRWAAEYMCSKRNVVVTNSVDVAITLGDKADVSVHLLGGIFHGDQHTVYGARTVAMLADYQVDRLFVGTCGITVDGLTSPYEEEGYMTREMMRRADQVVVLADHSKFGKRLFHRFASLADIDIVVTDRMPEPQLLEALHHHQVELMLTESQGGQQK</sequence>
<feature type="domain" description="HTH deoR-type" evidence="4">
    <location>
        <begin position="3"/>
        <end position="58"/>
    </location>
</feature>
<evidence type="ECO:0000313" key="5">
    <source>
        <dbReference type="EMBL" id="KIL38743.1"/>
    </source>
</evidence>
<accession>A0ABR5ACJ1</accession>
<dbReference type="InterPro" id="IPR037171">
    <property type="entry name" value="NagB/RpiA_transferase-like"/>
</dbReference>
<dbReference type="SMART" id="SM00420">
    <property type="entry name" value="HTH_DEOR"/>
    <property type="match status" value="1"/>
</dbReference>
<dbReference type="Gene3D" id="3.40.50.1360">
    <property type="match status" value="1"/>
</dbReference>
<dbReference type="EMBL" id="JXAK01000052">
    <property type="protein sequence ID" value="KIL38743.1"/>
    <property type="molecule type" value="Genomic_DNA"/>
</dbReference>
<evidence type="ECO:0000256" key="2">
    <source>
        <dbReference type="ARBA" id="ARBA00023125"/>
    </source>
</evidence>
<dbReference type="Gene3D" id="1.10.10.10">
    <property type="entry name" value="Winged helix-like DNA-binding domain superfamily/Winged helix DNA-binding domain"/>
    <property type="match status" value="1"/>
</dbReference>
<dbReference type="InterPro" id="IPR036388">
    <property type="entry name" value="WH-like_DNA-bd_sf"/>
</dbReference>
<evidence type="ECO:0000256" key="3">
    <source>
        <dbReference type="ARBA" id="ARBA00023163"/>
    </source>
</evidence>
<dbReference type="PROSITE" id="PS51000">
    <property type="entry name" value="HTH_DEOR_2"/>
    <property type="match status" value="1"/>
</dbReference>
<dbReference type="Pfam" id="PF00455">
    <property type="entry name" value="DeoRC"/>
    <property type="match status" value="1"/>
</dbReference>
<dbReference type="InterPro" id="IPR014036">
    <property type="entry name" value="DeoR-like_C"/>
</dbReference>
<dbReference type="RefSeq" id="WP_041050517.1">
    <property type="nucleotide sequence ID" value="NZ_JXAK01000052.1"/>
</dbReference>
<dbReference type="PROSITE" id="PS00894">
    <property type="entry name" value="HTH_DEOR_1"/>
    <property type="match status" value="1"/>
</dbReference>
<dbReference type="InterPro" id="IPR036390">
    <property type="entry name" value="WH_DNA-bd_sf"/>
</dbReference>
<dbReference type="InterPro" id="IPR018356">
    <property type="entry name" value="Tscrpt_reg_HTH_DeoR_CS"/>
</dbReference>
<comment type="caution">
    <text evidence="5">The sequence shown here is derived from an EMBL/GenBank/DDBJ whole genome shotgun (WGS) entry which is preliminary data.</text>
</comment>
<proteinExistence type="predicted"/>
<dbReference type="InterPro" id="IPR050313">
    <property type="entry name" value="Carb_Metab_HTH_regulators"/>
</dbReference>
<evidence type="ECO:0000313" key="6">
    <source>
        <dbReference type="Proteomes" id="UP000031967"/>
    </source>
</evidence>
<protein>
    <submittedName>
        <fullName evidence="5">DeoR faimly transcriptional regulator</fullName>
    </submittedName>
</protein>
<name>A0ABR5ACJ1_9BACL</name>
<dbReference type="SUPFAM" id="SSF46785">
    <property type="entry name" value="Winged helix' DNA-binding domain"/>
    <property type="match status" value="1"/>
</dbReference>
<gene>
    <name evidence="5" type="ORF">SD70_24350</name>
</gene>
<keyword evidence="3" id="KW-0804">Transcription</keyword>
<reference evidence="5 6" key="1">
    <citation type="submission" date="2014-12" db="EMBL/GenBank/DDBJ databases">
        <title>Draft genome sequence of Paenibacillus kamchatkensis strain B-2647.</title>
        <authorList>
            <person name="Karlyshev A.V."/>
            <person name="Kudryashova E.B."/>
        </authorList>
    </citation>
    <scope>NUCLEOTIDE SEQUENCE [LARGE SCALE GENOMIC DNA]</scope>
    <source>
        <strain evidence="5 6">VKM B-2647</strain>
    </source>
</reference>
<dbReference type="PANTHER" id="PTHR30363:SF51">
    <property type="entry name" value="HTH-TYPE TRANSCRIPTIONAL REPRESSOR GLCR"/>
    <property type="match status" value="1"/>
</dbReference>
<dbReference type="PANTHER" id="PTHR30363">
    <property type="entry name" value="HTH-TYPE TRANSCRIPTIONAL REGULATOR SRLR-RELATED"/>
    <property type="match status" value="1"/>
</dbReference>
<keyword evidence="2" id="KW-0238">DNA-binding</keyword>
<keyword evidence="1" id="KW-0805">Transcription regulation</keyword>
<dbReference type="Proteomes" id="UP000031967">
    <property type="component" value="Unassembled WGS sequence"/>
</dbReference>
<dbReference type="InterPro" id="IPR001034">
    <property type="entry name" value="DeoR_HTH"/>
</dbReference>
<organism evidence="5 6">
    <name type="scientific">Gordoniibacillus kamchatkensis</name>
    <dbReference type="NCBI Taxonomy" id="1590651"/>
    <lineage>
        <taxon>Bacteria</taxon>
        <taxon>Bacillati</taxon>
        <taxon>Bacillota</taxon>
        <taxon>Bacilli</taxon>
        <taxon>Bacillales</taxon>
        <taxon>Paenibacillaceae</taxon>
        <taxon>Gordoniibacillus</taxon>
    </lineage>
</organism>
<dbReference type="PRINTS" id="PR00037">
    <property type="entry name" value="HTHLACR"/>
</dbReference>
<dbReference type="SMART" id="SM01134">
    <property type="entry name" value="DeoRC"/>
    <property type="match status" value="1"/>
</dbReference>
<keyword evidence="6" id="KW-1185">Reference proteome</keyword>
<dbReference type="Pfam" id="PF08220">
    <property type="entry name" value="HTH_DeoR"/>
    <property type="match status" value="1"/>
</dbReference>
<dbReference type="SUPFAM" id="SSF100950">
    <property type="entry name" value="NagB/RpiA/CoA transferase-like"/>
    <property type="match status" value="1"/>
</dbReference>